<sequence length="511" mass="57796">MLVDLTTDMVRELAIAERVCIRPLLRRVLDRETGTEETVPIPCGSTLESVCPSCAHKARILRMQQCAEGWHLGTEPDQDQPDQDHDTEENGQEDEQDHEQAGDESDRRVRSTRRRPDVVDLPRVAAEDRTIGRTFTSPDGHEYRPSMFLTLTLPSYGPITDGAPTDPESYDYRRAAIDALLFPRLVDRFWQNLRRCAGYKVQYFATVEPQRRLAPHLHAAIRGAIPRQLLRQVIRATYLQVWWPSFDRPVFVQRVPVWDGTGYMDADTGEVLPTWEQAIADLADDPDNRPAHVMRFGSQADIRGIIAPSEEADRAIRYLTKYLTKAIAEPLTATDEDVVVDERRMAHIDRLHAQLRWLPCSEHCANWLRYGIQPKNPTPGMQAGHCPSKAHDREHLGVGGRRVLVSRHWSGKTLAEHKADRATVVRETLHAAGIVPPEVERLAADVTAPDGLPRYVWTDTRPGDAGEYRKIIFAAIQERRTWREQYDAAKIITAPVDNQPAIDRDGGGPSP</sequence>
<name>A0A516Q551_9ACTN</name>
<dbReference type="EMBL" id="CP041692">
    <property type="protein sequence ID" value="QDP98548.1"/>
    <property type="molecule type" value="Genomic_DNA"/>
</dbReference>
<accession>A0A516Q551</accession>
<gene>
    <name evidence="2" type="ORF">FOE78_03395</name>
</gene>
<dbReference type="Pfam" id="PF20199">
    <property type="entry name" value="RepSA"/>
    <property type="match status" value="1"/>
</dbReference>
<feature type="compositionally biased region" description="Acidic residues" evidence="1">
    <location>
        <begin position="76"/>
        <end position="97"/>
    </location>
</feature>
<feature type="region of interest" description="Disordered" evidence="1">
    <location>
        <begin position="71"/>
        <end position="139"/>
    </location>
</feature>
<dbReference type="Proteomes" id="UP000319263">
    <property type="component" value="Chromosome"/>
</dbReference>
<dbReference type="KEGG" id="mik:FOE78_03395"/>
<feature type="compositionally biased region" description="Basic and acidic residues" evidence="1">
    <location>
        <begin position="98"/>
        <end position="131"/>
    </location>
</feature>
<reference evidence="2 3" key="1">
    <citation type="submission" date="2019-07" db="EMBL/GenBank/DDBJ databases">
        <title>Microlunatus dokdonensis sp. nov. isolated from the rhizospheric soil of the wild plant Elymus tsukushiensis.</title>
        <authorList>
            <person name="Ghim S.-Y."/>
            <person name="Hwang Y.-J."/>
            <person name="Son J.-S."/>
            <person name="Shin J.-H."/>
        </authorList>
    </citation>
    <scope>NUCLEOTIDE SEQUENCE [LARGE SCALE GENOMIC DNA]</scope>
    <source>
        <strain evidence="2 3">KUDC0627</strain>
    </source>
</reference>
<dbReference type="AlphaFoldDB" id="A0A516Q551"/>
<evidence type="ECO:0000313" key="2">
    <source>
        <dbReference type="EMBL" id="QDP98548.1"/>
    </source>
</evidence>
<keyword evidence="3" id="KW-1185">Reference proteome</keyword>
<dbReference type="InterPro" id="IPR046828">
    <property type="entry name" value="RepSA"/>
</dbReference>
<protein>
    <submittedName>
        <fullName evidence="2">Replication initiation protein</fullName>
    </submittedName>
</protein>
<dbReference type="OrthoDB" id="3203793at2"/>
<organism evidence="2 3">
    <name type="scientific">Microlunatus elymi</name>
    <dbReference type="NCBI Taxonomy" id="2596828"/>
    <lineage>
        <taxon>Bacteria</taxon>
        <taxon>Bacillati</taxon>
        <taxon>Actinomycetota</taxon>
        <taxon>Actinomycetes</taxon>
        <taxon>Propionibacteriales</taxon>
        <taxon>Propionibacteriaceae</taxon>
        <taxon>Microlunatus</taxon>
    </lineage>
</organism>
<proteinExistence type="predicted"/>
<evidence type="ECO:0000256" key="1">
    <source>
        <dbReference type="SAM" id="MobiDB-lite"/>
    </source>
</evidence>
<evidence type="ECO:0000313" key="3">
    <source>
        <dbReference type="Proteomes" id="UP000319263"/>
    </source>
</evidence>